<evidence type="ECO:0000256" key="5">
    <source>
        <dbReference type="ARBA" id="ARBA00049534"/>
    </source>
</evidence>
<feature type="binding site" evidence="7">
    <location>
        <position position="133"/>
    </location>
    <ligand>
        <name>substrate</name>
    </ligand>
</feature>
<dbReference type="EMBL" id="RJKE01000001">
    <property type="protein sequence ID" value="ROO88204.1"/>
    <property type="molecule type" value="Genomic_DNA"/>
</dbReference>
<accession>A0A3N1D3U3</accession>
<comment type="caution">
    <text evidence="8">The sequence shown here is derived from an EMBL/GenBank/DDBJ whole genome shotgun (WGS) entry which is preliminary data.</text>
</comment>
<sequence>MDLGVHDVAQRASTGALPGRDDVESLVLAAHDRERDLRDGEVADYIPELATADPSLFGVAVVEVDGGTHDAGDSRHRFTIQSISKAFVYALVCAALGHEEVLERVGVNNTGLPFNSVIAVELNEGHPMNPMVNAGALATTALAPGGDPETKWAFIVDGLSAFAGRPLEVDGLVYASESATNQRNKAIARLLESYGRIEGNPLNVVDVYTRQCALLVDAHDLAVMGATLADGGVNPVTGERVVPADVCRDTLAVLAATGLYERSGEWLFEIGLPGKSGVSGGIVTVSPGKAGIGTFSPPLDPAGNSVRGQRATAFLSRSLGLNVFASAAHRSAGRGTERDQA</sequence>
<dbReference type="Proteomes" id="UP000272400">
    <property type="component" value="Unassembled WGS sequence"/>
</dbReference>
<feature type="binding site" evidence="7">
    <location>
        <position position="208"/>
    </location>
    <ligand>
        <name>substrate</name>
    </ligand>
</feature>
<protein>
    <recommendedName>
        <fullName evidence="6 7">Glutaminase</fullName>
        <ecNumber evidence="3 7">3.5.1.2</ecNumber>
    </recommendedName>
</protein>
<comment type="similarity">
    <text evidence="1 7">Belongs to the glutaminase family.</text>
</comment>
<evidence type="ECO:0000313" key="8">
    <source>
        <dbReference type="EMBL" id="ROO88204.1"/>
    </source>
</evidence>
<dbReference type="HAMAP" id="MF_00313">
    <property type="entry name" value="Glutaminase"/>
    <property type="match status" value="1"/>
</dbReference>
<comment type="catalytic activity">
    <reaction evidence="5 7">
        <text>L-glutamine + H2O = L-glutamate + NH4(+)</text>
        <dbReference type="Rhea" id="RHEA:15889"/>
        <dbReference type="ChEBI" id="CHEBI:15377"/>
        <dbReference type="ChEBI" id="CHEBI:28938"/>
        <dbReference type="ChEBI" id="CHEBI:29985"/>
        <dbReference type="ChEBI" id="CHEBI:58359"/>
        <dbReference type="EC" id="3.5.1.2"/>
    </reaction>
</comment>
<feature type="binding site" evidence="7">
    <location>
        <position position="260"/>
    </location>
    <ligand>
        <name>substrate</name>
    </ligand>
</feature>
<dbReference type="OrthoDB" id="9788822at2"/>
<feature type="binding site" evidence="7">
    <location>
        <position position="278"/>
    </location>
    <ligand>
        <name>substrate</name>
    </ligand>
</feature>
<dbReference type="AlphaFoldDB" id="A0A3N1D3U3"/>
<evidence type="ECO:0000256" key="1">
    <source>
        <dbReference type="ARBA" id="ARBA00011076"/>
    </source>
</evidence>
<name>A0A3N1D3U3_9ACTN</name>
<keyword evidence="7" id="KW-0007">Acetylation</keyword>
<dbReference type="NCBIfam" id="NF009020">
    <property type="entry name" value="PRK12356.1"/>
    <property type="match status" value="1"/>
</dbReference>
<keyword evidence="4 7" id="KW-0378">Hydrolase</keyword>
<evidence type="ECO:0000256" key="6">
    <source>
        <dbReference type="ARBA" id="ARBA00070405"/>
    </source>
</evidence>
<dbReference type="PANTHER" id="PTHR12544:SF48">
    <property type="entry name" value="GLUTAMINASE 1"/>
    <property type="match status" value="1"/>
</dbReference>
<feature type="binding site" evidence="7">
    <location>
        <position position="184"/>
    </location>
    <ligand>
        <name>substrate</name>
    </ligand>
</feature>
<dbReference type="NCBIfam" id="TIGR03814">
    <property type="entry name" value="Gln_ase"/>
    <property type="match status" value="1"/>
</dbReference>
<dbReference type="SUPFAM" id="SSF56601">
    <property type="entry name" value="beta-lactamase/transpeptidase-like"/>
    <property type="match status" value="1"/>
</dbReference>
<gene>
    <name evidence="7" type="primary">glsA</name>
    <name evidence="8" type="ORF">EDD29_5866</name>
</gene>
<evidence type="ECO:0000256" key="4">
    <source>
        <dbReference type="ARBA" id="ARBA00022801"/>
    </source>
</evidence>
<dbReference type="GO" id="GO:0004359">
    <property type="term" value="F:glutaminase activity"/>
    <property type="evidence" value="ECO:0007669"/>
    <property type="project" value="UniProtKB-UniRule"/>
</dbReference>
<feature type="binding site" evidence="7">
    <location>
        <position position="82"/>
    </location>
    <ligand>
        <name>substrate</name>
    </ligand>
</feature>
<feature type="binding site" evidence="7">
    <location>
        <position position="177"/>
    </location>
    <ligand>
        <name>substrate</name>
    </ligand>
</feature>
<keyword evidence="9" id="KW-1185">Reference proteome</keyword>
<dbReference type="PANTHER" id="PTHR12544">
    <property type="entry name" value="GLUTAMINASE"/>
    <property type="match status" value="1"/>
</dbReference>
<dbReference type="GO" id="GO:0006537">
    <property type="term" value="P:glutamate biosynthetic process"/>
    <property type="evidence" value="ECO:0007669"/>
    <property type="project" value="TreeGrafter"/>
</dbReference>
<dbReference type="Pfam" id="PF04960">
    <property type="entry name" value="Glutaminase"/>
    <property type="match status" value="1"/>
</dbReference>
<dbReference type="EC" id="3.5.1.2" evidence="3 7"/>
<dbReference type="Gene3D" id="3.40.710.10">
    <property type="entry name" value="DD-peptidase/beta-lactamase superfamily"/>
    <property type="match status" value="1"/>
</dbReference>
<evidence type="ECO:0000256" key="2">
    <source>
        <dbReference type="ARBA" id="ARBA00011881"/>
    </source>
</evidence>
<dbReference type="FunFam" id="3.40.710.10:FF:000005">
    <property type="entry name" value="Glutaminase"/>
    <property type="match status" value="1"/>
</dbReference>
<dbReference type="InterPro" id="IPR012338">
    <property type="entry name" value="Beta-lactam/transpept-like"/>
</dbReference>
<dbReference type="RefSeq" id="WP_123667470.1">
    <property type="nucleotide sequence ID" value="NZ_RJKE01000001.1"/>
</dbReference>
<reference evidence="8 9" key="1">
    <citation type="submission" date="2018-11" db="EMBL/GenBank/DDBJ databases">
        <title>Sequencing the genomes of 1000 actinobacteria strains.</title>
        <authorList>
            <person name="Klenk H.-P."/>
        </authorList>
    </citation>
    <scope>NUCLEOTIDE SEQUENCE [LARGE SCALE GENOMIC DNA]</scope>
    <source>
        <strain evidence="8 9">DSM 44254</strain>
    </source>
</reference>
<organism evidence="8 9">
    <name type="scientific">Actinocorallia herbida</name>
    <dbReference type="NCBI Taxonomy" id="58109"/>
    <lineage>
        <taxon>Bacteria</taxon>
        <taxon>Bacillati</taxon>
        <taxon>Actinomycetota</taxon>
        <taxon>Actinomycetes</taxon>
        <taxon>Streptosporangiales</taxon>
        <taxon>Thermomonosporaceae</taxon>
        <taxon>Actinocorallia</taxon>
    </lineage>
</organism>
<dbReference type="InterPro" id="IPR015868">
    <property type="entry name" value="Glutaminase"/>
</dbReference>
<comment type="subunit">
    <text evidence="2 7">Homotetramer.</text>
</comment>
<proteinExistence type="inferred from homology"/>
<evidence type="ECO:0000256" key="7">
    <source>
        <dbReference type="HAMAP-Rule" id="MF_00313"/>
    </source>
</evidence>
<dbReference type="GO" id="GO:0006543">
    <property type="term" value="P:L-glutamine catabolic process"/>
    <property type="evidence" value="ECO:0007669"/>
    <property type="project" value="TreeGrafter"/>
</dbReference>
<evidence type="ECO:0000256" key="3">
    <source>
        <dbReference type="ARBA" id="ARBA00012918"/>
    </source>
</evidence>
<evidence type="ECO:0000313" key="9">
    <source>
        <dbReference type="Proteomes" id="UP000272400"/>
    </source>
</evidence>